<sequence length="395" mass="44164">MFLNDKHRNYVIYLIIYSLVIGLVSFIIPLWILEKTHSPFVVSIISSVTILTSAVISPFSGVLGDRYSKVDIIIIGCSIIGLSSLLIYVSSYKVFIMTMISVLLITRVVGLSLINPINNAILSEIIENNDLTKAVSLNQVIVQISQTLTPLLGSLSIIYFSYRTVFVTECIVTIILILLIKDIRSINNTSSEKKRESFLKSLLSGFHIIMKSSKIFSFILIAAVINIIGASMVLAIQTELVLSDTSKFWYGVIFASSPIGVIIGAAISRRINWGKRLIYISFIFVAVMACFNLMMSLYMDNLYVFTFLFGVSGIFFGFANVYFGILYRTEIPVEEQGRFFGFLSSFMIISIPLGTILNGALLEYYAPSTIIFYLALITIIISIFSAAYFKRKINF</sequence>
<feature type="transmembrane region" description="Helical" evidence="7">
    <location>
        <begin position="248"/>
        <end position="267"/>
    </location>
</feature>
<feature type="transmembrane region" description="Helical" evidence="7">
    <location>
        <begin position="304"/>
        <end position="327"/>
    </location>
</feature>
<dbReference type="EMBL" id="CP094348">
    <property type="protein sequence ID" value="UOB20199.1"/>
    <property type="molecule type" value="Genomic_DNA"/>
</dbReference>
<evidence type="ECO:0000256" key="4">
    <source>
        <dbReference type="ARBA" id="ARBA00022692"/>
    </source>
</evidence>
<dbReference type="SUPFAM" id="SSF103473">
    <property type="entry name" value="MFS general substrate transporter"/>
    <property type="match status" value="1"/>
</dbReference>
<reference evidence="9" key="2">
    <citation type="submission" date="2022-04" db="EMBL/GenBank/DDBJ databases">
        <title>Antimicrobial genetic elements in methicillin-resistant Macrococcus armenti.</title>
        <authorList>
            <person name="Keller J.E."/>
            <person name="Schwendener S."/>
            <person name="Pantucek R."/>
            <person name="Perreten V."/>
        </authorList>
    </citation>
    <scope>NUCLEOTIDE SEQUENCE</scope>
    <source>
        <strain evidence="9">CCM 2609</strain>
    </source>
</reference>
<evidence type="ECO:0000313" key="10">
    <source>
        <dbReference type="Proteomes" id="UP000830343"/>
    </source>
</evidence>
<dbReference type="InterPro" id="IPR020846">
    <property type="entry name" value="MFS_dom"/>
</dbReference>
<feature type="transmembrane region" description="Helical" evidence="7">
    <location>
        <begin position="339"/>
        <end position="358"/>
    </location>
</feature>
<comment type="subcellular location">
    <subcellularLocation>
        <location evidence="1">Cell membrane</location>
        <topology evidence="1">Multi-pass membrane protein</topology>
    </subcellularLocation>
</comment>
<dbReference type="CDD" id="cd06173">
    <property type="entry name" value="MFS_MefA_like"/>
    <property type="match status" value="1"/>
</dbReference>
<evidence type="ECO:0000256" key="6">
    <source>
        <dbReference type="ARBA" id="ARBA00023136"/>
    </source>
</evidence>
<dbReference type="Pfam" id="PF07690">
    <property type="entry name" value="MFS_1"/>
    <property type="match status" value="1"/>
</dbReference>
<dbReference type="InterPro" id="IPR036259">
    <property type="entry name" value="MFS_trans_sf"/>
</dbReference>
<dbReference type="RefSeq" id="WP_243365560.1">
    <property type="nucleotide sequence ID" value="NZ_CP094348.1"/>
</dbReference>
<evidence type="ECO:0000256" key="2">
    <source>
        <dbReference type="ARBA" id="ARBA00022448"/>
    </source>
</evidence>
<feature type="transmembrane region" description="Helical" evidence="7">
    <location>
        <begin position="157"/>
        <end position="180"/>
    </location>
</feature>
<keyword evidence="4 7" id="KW-0812">Transmembrane</keyword>
<keyword evidence="10" id="KW-1185">Reference proteome</keyword>
<feature type="transmembrane region" description="Helical" evidence="7">
    <location>
        <begin position="12"/>
        <end position="33"/>
    </location>
</feature>
<gene>
    <name evidence="9" type="ORF">MRZ06_09380</name>
</gene>
<accession>A0ABY3ZUY4</accession>
<keyword evidence="2" id="KW-0813">Transport</keyword>
<dbReference type="Proteomes" id="UP000830343">
    <property type="component" value="Chromosome"/>
</dbReference>
<keyword evidence="6 7" id="KW-0472">Membrane</keyword>
<organism evidence="9 10">
    <name type="scientific">Macrococcus armenti</name>
    <dbReference type="NCBI Taxonomy" id="2875764"/>
    <lineage>
        <taxon>Bacteria</taxon>
        <taxon>Bacillati</taxon>
        <taxon>Bacillota</taxon>
        <taxon>Bacilli</taxon>
        <taxon>Bacillales</taxon>
        <taxon>Staphylococcaceae</taxon>
        <taxon>Macrococcus</taxon>
    </lineage>
</organism>
<dbReference type="InterPro" id="IPR011701">
    <property type="entry name" value="MFS"/>
</dbReference>
<dbReference type="PANTHER" id="PTHR23513:SF6">
    <property type="entry name" value="MAJOR FACILITATOR SUPERFAMILY ASSOCIATED DOMAIN-CONTAINING PROTEIN"/>
    <property type="match status" value="1"/>
</dbReference>
<evidence type="ECO:0000259" key="8">
    <source>
        <dbReference type="PROSITE" id="PS50850"/>
    </source>
</evidence>
<feature type="transmembrane region" description="Helical" evidence="7">
    <location>
        <begin position="370"/>
        <end position="389"/>
    </location>
</feature>
<evidence type="ECO:0000256" key="3">
    <source>
        <dbReference type="ARBA" id="ARBA00022475"/>
    </source>
</evidence>
<name>A0ABY3ZUY4_9STAP</name>
<reference evidence="9" key="1">
    <citation type="submission" date="2022-03" db="EMBL/GenBank/DDBJ databases">
        <authorList>
            <person name="Vrbovska V."/>
            <person name="Kovarovic V."/>
            <person name="Botka T."/>
            <person name="Pantucek R."/>
        </authorList>
    </citation>
    <scope>NUCLEOTIDE SEQUENCE</scope>
    <source>
        <strain evidence="9">CCM 2609</strain>
    </source>
</reference>
<feature type="transmembrane region" description="Helical" evidence="7">
    <location>
        <begin position="279"/>
        <end position="298"/>
    </location>
</feature>
<protein>
    <submittedName>
        <fullName evidence="9">MFS transporter</fullName>
    </submittedName>
</protein>
<dbReference type="Gene3D" id="1.20.1250.20">
    <property type="entry name" value="MFS general substrate transporter like domains"/>
    <property type="match status" value="1"/>
</dbReference>
<evidence type="ECO:0000313" key="9">
    <source>
        <dbReference type="EMBL" id="UOB20199.1"/>
    </source>
</evidence>
<evidence type="ECO:0000256" key="1">
    <source>
        <dbReference type="ARBA" id="ARBA00004651"/>
    </source>
</evidence>
<evidence type="ECO:0000256" key="7">
    <source>
        <dbReference type="SAM" id="Phobius"/>
    </source>
</evidence>
<evidence type="ECO:0000256" key="5">
    <source>
        <dbReference type="ARBA" id="ARBA00022989"/>
    </source>
</evidence>
<feature type="transmembrane region" description="Helical" evidence="7">
    <location>
        <begin position="215"/>
        <end position="236"/>
    </location>
</feature>
<dbReference type="PANTHER" id="PTHR23513">
    <property type="entry name" value="INTEGRAL MEMBRANE EFFLUX PROTEIN-RELATED"/>
    <property type="match status" value="1"/>
</dbReference>
<dbReference type="PROSITE" id="PS50850">
    <property type="entry name" value="MFS"/>
    <property type="match status" value="1"/>
</dbReference>
<keyword evidence="5 7" id="KW-1133">Transmembrane helix</keyword>
<keyword evidence="3" id="KW-1003">Cell membrane</keyword>
<proteinExistence type="predicted"/>
<feature type="domain" description="Major facilitator superfamily (MFS) profile" evidence="8">
    <location>
        <begin position="1"/>
        <end position="394"/>
    </location>
</feature>
<feature type="transmembrane region" description="Helical" evidence="7">
    <location>
        <begin position="40"/>
        <end position="60"/>
    </location>
</feature>
<feature type="transmembrane region" description="Helical" evidence="7">
    <location>
        <begin position="94"/>
        <end position="114"/>
    </location>
</feature>
<feature type="transmembrane region" description="Helical" evidence="7">
    <location>
        <begin position="72"/>
        <end position="89"/>
    </location>
</feature>